<protein>
    <submittedName>
        <fullName evidence="4">Col_cuticle_N domain-containing protein</fullName>
    </submittedName>
</protein>
<accession>A0A1I8BBH6</accession>
<sequence length="174" mass="19506">MATDTDPASKIPSSSKRGYLPLTCFGAKKDGKGIEGTGDGETAFGGKEKGLSKKEVEALLKKQLTDFKKSIAIDMEVKEPYSRPMCVPSVSNWISFITTGLTIIGIGVTAIIVVYSIYFFAFDRFDKFNDKLEKYDDKFEKFENNTNTKFKEMELMIGNLTETFKAYFGQRGKH</sequence>
<feature type="region of interest" description="Disordered" evidence="1">
    <location>
        <begin position="1"/>
        <end position="21"/>
    </location>
</feature>
<organism evidence="3 4">
    <name type="scientific">Meloidogyne hapla</name>
    <name type="common">Root-knot nematode worm</name>
    <dbReference type="NCBI Taxonomy" id="6305"/>
    <lineage>
        <taxon>Eukaryota</taxon>
        <taxon>Metazoa</taxon>
        <taxon>Ecdysozoa</taxon>
        <taxon>Nematoda</taxon>
        <taxon>Chromadorea</taxon>
        <taxon>Rhabditida</taxon>
        <taxon>Tylenchina</taxon>
        <taxon>Tylenchomorpha</taxon>
        <taxon>Tylenchoidea</taxon>
        <taxon>Meloidogynidae</taxon>
        <taxon>Meloidogyninae</taxon>
        <taxon>Meloidogyne</taxon>
    </lineage>
</organism>
<keyword evidence="2" id="KW-0472">Membrane</keyword>
<evidence type="ECO:0000256" key="1">
    <source>
        <dbReference type="SAM" id="MobiDB-lite"/>
    </source>
</evidence>
<keyword evidence="3" id="KW-1185">Reference proteome</keyword>
<keyword evidence="2" id="KW-0812">Transmembrane</keyword>
<name>A0A1I8BBH6_MELHA</name>
<dbReference type="Proteomes" id="UP000095281">
    <property type="component" value="Unplaced"/>
</dbReference>
<dbReference type="AlphaFoldDB" id="A0A1I8BBH6"/>
<feature type="transmembrane region" description="Helical" evidence="2">
    <location>
        <begin position="93"/>
        <end position="121"/>
    </location>
</feature>
<reference evidence="4" key="1">
    <citation type="submission" date="2016-11" db="UniProtKB">
        <authorList>
            <consortium name="WormBaseParasite"/>
        </authorList>
    </citation>
    <scope>IDENTIFICATION</scope>
</reference>
<evidence type="ECO:0000313" key="3">
    <source>
        <dbReference type="Proteomes" id="UP000095281"/>
    </source>
</evidence>
<evidence type="ECO:0000256" key="2">
    <source>
        <dbReference type="SAM" id="Phobius"/>
    </source>
</evidence>
<evidence type="ECO:0000313" key="4">
    <source>
        <dbReference type="WBParaSite" id="MhA1_Contig1903.frz3.gene6"/>
    </source>
</evidence>
<dbReference type="WBParaSite" id="MhA1_Contig1903.frz3.gene6">
    <property type="protein sequence ID" value="MhA1_Contig1903.frz3.gene6"/>
    <property type="gene ID" value="MhA1_Contig1903.frz3.gene6"/>
</dbReference>
<keyword evidence="2" id="KW-1133">Transmembrane helix</keyword>
<proteinExistence type="predicted"/>